<keyword evidence="1" id="KW-0812">Transmembrane</keyword>
<feature type="domain" description="VWFA" evidence="2">
    <location>
        <begin position="164"/>
        <end position="410"/>
    </location>
</feature>
<dbReference type="InterPro" id="IPR002035">
    <property type="entry name" value="VWF_A"/>
</dbReference>
<dbReference type="PROSITE" id="PS50234">
    <property type="entry name" value="VWFA"/>
    <property type="match status" value="1"/>
</dbReference>
<dbReference type="Proteomes" id="UP001589692">
    <property type="component" value="Unassembled WGS sequence"/>
</dbReference>
<keyword evidence="1" id="KW-0472">Membrane</keyword>
<comment type="caution">
    <text evidence="3">The sequence shown here is derived from an EMBL/GenBank/DDBJ whole genome shotgun (WGS) entry which is preliminary data.</text>
</comment>
<keyword evidence="4" id="KW-1185">Reference proteome</keyword>
<evidence type="ECO:0000313" key="4">
    <source>
        <dbReference type="Proteomes" id="UP001589692"/>
    </source>
</evidence>
<evidence type="ECO:0000313" key="3">
    <source>
        <dbReference type="EMBL" id="MFB9947371.1"/>
    </source>
</evidence>
<accession>A0ABV6A9S4</accession>
<protein>
    <submittedName>
        <fullName evidence="3">TadE/TadG family type IV pilus assembly protein</fullName>
    </submittedName>
</protein>
<gene>
    <name evidence="3" type="ORF">ACFFP0_00855</name>
</gene>
<dbReference type="InterPro" id="IPR036465">
    <property type="entry name" value="vWFA_dom_sf"/>
</dbReference>
<dbReference type="SMART" id="SM00327">
    <property type="entry name" value="VWA"/>
    <property type="match status" value="1"/>
</dbReference>
<reference evidence="3 4" key="1">
    <citation type="submission" date="2024-09" db="EMBL/GenBank/DDBJ databases">
        <authorList>
            <person name="Sun Q."/>
            <person name="Mori K."/>
        </authorList>
    </citation>
    <scope>NUCLEOTIDE SEQUENCE [LARGE SCALE GENOMIC DNA]</scope>
    <source>
        <strain evidence="3 4">TBRC 4938</strain>
    </source>
</reference>
<evidence type="ECO:0000259" key="2">
    <source>
        <dbReference type="PROSITE" id="PS50234"/>
    </source>
</evidence>
<sequence>MKHTLFSRLIQDRAGNFGIMTAAMLPVLLGAAGVAIDLTHVMEVKNRLQSVADASTLATAAAMADKGEMTEAEAEKMGLDTFAGQAASNEDADDQDAAAKAFKDNTSIKATITSTSNTATGYEIRLKTVYDVPLNGMTAILGFKTMRVSVESIAASSRDGNALSMYLALDESGSMAWDTTTVNPDQPTKQVAYKCGYKTCYQTVTNYITKIQSLKTAATVMFDELDKADPNKELVRVGADSYDDKTKTEQAIAWGTTAVRTYIGKLPTVPDGGTDASGALTNALNALKTANATEKNAHDSKKNTSFERFIVFMTDGEMTGNSSNWNSTIDTKVRGICDAAKVDGLTDAEKAMVKAGTASEAVKSKGIKIYTIAFMAPDKGKDLLGYCSSGDDYYYEPNNMTQLVQSFGEIARKAAKTGTRLTN</sequence>
<dbReference type="RefSeq" id="WP_377254682.1">
    <property type="nucleotide sequence ID" value="NZ_JBHMAA010000002.1"/>
</dbReference>
<dbReference type="CDD" id="cd00198">
    <property type="entry name" value="vWFA"/>
    <property type="match status" value="1"/>
</dbReference>
<name>A0ABV6A9S4_9HYPH</name>
<dbReference type="InterPro" id="IPR028087">
    <property type="entry name" value="Tad_N"/>
</dbReference>
<dbReference type="Pfam" id="PF00092">
    <property type="entry name" value="VWA"/>
    <property type="match status" value="1"/>
</dbReference>
<keyword evidence="1" id="KW-1133">Transmembrane helix</keyword>
<feature type="transmembrane region" description="Helical" evidence="1">
    <location>
        <begin position="17"/>
        <end position="38"/>
    </location>
</feature>
<dbReference type="Gene3D" id="3.40.50.410">
    <property type="entry name" value="von Willebrand factor, type A domain"/>
    <property type="match status" value="1"/>
</dbReference>
<dbReference type="SUPFAM" id="SSF53300">
    <property type="entry name" value="vWA-like"/>
    <property type="match status" value="1"/>
</dbReference>
<evidence type="ECO:0000256" key="1">
    <source>
        <dbReference type="SAM" id="Phobius"/>
    </source>
</evidence>
<organism evidence="3 4">
    <name type="scientific">Rhizobium puerariae</name>
    <dbReference type="NCBI Taxonomy" id="1585791"/>
    <lineage>
        <taxon>Bacteria</taxon>
        <taxon>Pseudomonadati</taxon>
        <taxon>Pseudomonadota</taxon>
        <taxon>Alphaproteobacteria</taxon>
        <taxon>Hyphomicrobiales</taxon>
        <taxon>Rhizobiaceae</taxon>
        <taxon>Rhizobium/Agrobacterium group</taxon>
        <taxon>Rhizobium</taxon>
    </lineage>
</organism>
<dbReference type="Pfam" id="PF13400">
    <property type="entry name" value="Tad"/>
    <property type="match status" value="1"/>
</dbReference>
<proteinExistence type="predicted"/>
<dbReference type="EMBL" id="JBHMAA010000002">
    <property type="protein sequence ID" value="MFB9947371.1"/>
    <property type="molecule type" value="Genomic_DNA"/>
</dbReference>